<name>A0ABR3WID3_9PEZI</name>
<dbReference type="PANTHER" id="PTHR24148">
    <property type="entry name" value="ANKYRIN REPEAT DOMAIN-CONTAINING PROTEIN 39 HOMOLOG-RELATED"/>
    <property type="match status" value="1"/>
</dbReference>
<evidence type="ECO:0000313" key="3">
    <source>
        <dbReference type="Proteomes" id="UP001583177"/>
    </source>
</evidence>
<gene>
    <name evidence="2" type="ORF">Daus18300_008533</name>
</gene>
<feature type="domain" description="Heterokaryon incompatibility" evidence="1">
    <location>
        <begin position="46"/>
        <end position="197"/>
    </location>
</feature>
<proteinExistence type="predicted"/>
<dbReference type="InterPro" id="IPR052895">
    <property type="entry name" value="HetReg/Transcr_Mod"/>
</dbReference>
<comment type="caution">
    <text evidence="2">The sequence shown here is derived from an EMBL/GenBank/DDBJ whole genome shotgun (WGS) entry which is preliminary data.</text>
</comment>
<evidence type="ECO:0000313" key="2">
    <source>
        <dbReference type="EMBL" id="KAL1862573.1"/>
    </source>
</evidence>
<dbReference type="PANTHER" id="PTHR24148:SF64">
    <property type="entry name" value="HETEROKARYON INCOMPATIBILITY DOMAIN-CONTAINING PROTEIN"/>
    <property type="match status" value="1"/>
</dbReference>
<sequence length="598" mass="68546">MYQYQELSSRDNHIRCLILEPGEDDAPLVGRLEEIELTGANDLNPFRAISYVWGEDNKTQSITLDGKLLEITTSLRDSLWQARDAHRAAALWADGICINQDDEKEKSRQVALMGRIYETSKCTLICLGLNADDRQHASDVVELVADVEAFMHEVFEEPEFYDEWDVFPYPFEDDALFSELSWYSWSLLVQHPWFRRGLLRIERFLRRRIRILKPMLTSMGISNLHDAPYNDLHSKEARTFIPYHLRHRLEPMPALEILNRAKRLELGDPKDRIYAFMALRTLDKAMPAVQPDYGKDVSHLDVYQDFAIKYLEKTSDLDILRFVEHEEGESSPSSVAIAGARVRSIASWVPHWDCGSFNSTWSDASDRKLTEGEDDNSKEYSISTVEGSPILRVRAIVFDLVKYVSETIEYHAAVDGREAVTQVVRLWRNLAPQLEKYPGPHRGNRGLAFLVALNMDNGQGDLEEHYRSQCDFARLLESDQPSCPAHAYLQDPAARQVSKFANYMSSNRRFVLLGRGYNGIAPNMAREGDLCAMIFGTRTPFILRMVPGEQAQYRVIGSAYVQSKECHLDSESPCFLSEHEDCDDWKDWGLQTEDITLV</sequence>
<dbReference type="Proteomes" id="UP001583177">
    <property type="component" value="Unassembled WGS sequence"/>
</dbReference>
<protein>
    <recommendedName>
        <fullName evidence="1">Heterokaryon incompatibility domain-containing protein</fullName>
    </recommendedName>
</protein>
<evidence type="ECO:0000259" key="1">
    <source>
        <dbReference type="Pfam" id="PF06985"/>
    </source>
</evidence>
<dbReference type="Pfam" id="PF06985">
    <property type="entry name" value="HET"/>
    <property type="match status" value="1"/>
</dbReference>
<keyword evidence="3" id="KW-1185">Reference proteome</keyword>
<reference evidence="2 3" key="1">
    <citation type="journal article" date="2024" name="IMA Fungus">
        <title>IMA Genome - F19 : A genome assembly and annotation guide to empower mycologists, including annotated draft genome sequences of Ceratocystis pirilliformis, Diaporthe australafricana, Fusarium ophioides, Paecilomyces lecythidis, and Sporothrix stenoceras.</title>
        <authorList>
            <person name="Aylward J."/>
            <person name="Wilson A.M."/>
            <person name="Visagie C.M."/>
            <person name="Spraker J."/>
            <person name="Barnes I."/>
            <person name="Buitendag C."/>
            <person name="Ceriani C."/>
            <person name="Del Mar Angel L."/>
            <person name="du Plessis D."/>
            <person name="Fuchs T."/>
            <person name="Gasser K."/>
            <person name="Kramer D."/>
            <person name="Li W."/>
            <person name="Munsamy K."/>
            <person name="Piso A."/>
            <person name="Price J.L."/>
            <person name="Sonnekus B."/>
            <person name="Thomas C."/>
            <person name="van der Nest A."/>
            <person name="van Dijk A."/>
            <person name="van Heerden A."/>
            <person name="van Vuuren N."/>
            <person name="Yilmaz N."/>
            <person name="Duong T.A."/>
            <person name="van der Merwe N.A."/>
            <person name="Wingfield M.J."/>
            <person name="Wingfield B.D."/>
        </authorList>
    </citation>
    <scope>NUCLEOTIDE SEQUENCE [LARGE SCALE GENOMIC DNA]</scope>
    <source>
        <strain evidence="2 3">CMW 18300</strain>
    </source>
</reference>
<organism evidence="2 3">
    <name type="scientific">Diaporthe australafricana</name>
    <dbReference type="NCBI Taxonomy" id="127596"/>
    <lineage>
        <taxon>Eukaryota</taxon>
        <taxon>Fungi</taxon>
        <taxon>Dikarya</taxon>
        <taxon>Ascomycota</taxon>
        <taxon>Pezizomycotina</taxon>
        <taxon>Sordariomycetes</taxon>
        <taxon>Sordariomycetidae</taxon>
        <taxon>Diaporthales</taxon>
        <taxon>Diaporthaceae</taxon>
        <taxon>Diaporthe</taxon>
    </lineage>
</organism>
<accession>A0ABR3WID3</accession>
<dbReference type="EMBL" id="JAWRVE010000080">
    <property type="protein sequence ID" value="KAL1862573.1"/>
    <property type="molecule type" value="Genomic_DNA"/>
</dbReference>
<dbReference type="InterPro" id="IPR010730">
    <property type="entry name" value="HET"/>
</dbReference>
<dbReference type="Pfam" id="PF26639">
    <property type="entry name" value="Het-6_barrel"/>
    <property type="match status" value="1"/>
</dbReference>